<evidence type="ECO:0000259" key="9">
    <source>
        <dbReference type="Pfam" id="PF00535"/>
    </source>
</evidence>
<keyword evidence="3 10" id="KW-0328">Glycosyltransferase</keyword>
<keyword evidence="6 8" id="KW-1133">Transmembrane helix</keyword>
<feature type="domain" description="Glycosyltransferase 2-like" evidence="9">
    <location>
        <begin position="68"/>
        <end position="227"/>
    </location>
</feature>
<dbReference type="EC" id="2.4.-.-" evidence="10"/>
<keyword evidence="5 8" id="KW-0812">Transmembrane</keyword>
<evidence type="ECO:0000256" key="1">
    <source>
        <dbReference type="ARBA" id="ARBA00004141"/>
    </source>
</evidence>
<evidence type="ECO:0000256" key="2">
    <source>
        <dbReference type="ARBA" id="ARBA00004881"/>
    </source>
</evidence>
<evidence type="ECO:0000256" key="4">
    <source>
        <dbReference type="ARBA" id="ARBA00022679"/>
    </source>
</evidence>
<evidence type="ECO:0000256" key="3">
    <source>
        <dbReference type="ARBA" id="ARBA00022676"/>
    </source>
</evidence>
<sequence>MESLNYDALWYAVPLVVAETLAFLGSILFTINLWQVKDVAKQSAPDCITQCVEPEQNIEPRAIKVDLFIATYSEDTELVRLSIQDAKRITYPFPIEYKIHVLDDGKRPAMRWVAEQEGVNYLCRENNIGFKAGNLRNGMEQTDGDFIVICDADTRVFPSLLTNTLGYFRDPSVAWVQTPQWFYDLPAGKRLPLVLKKKLGRPGQAVGWLVEKLIGPITLGHDPFFNDPQMFYDVILRRRNWANAAFCCGAASIHRREAIMQSALRRYALAVESEISHFTQQITDEDLRDELSQAMKKHVAYDTELTPYKFHVSEDIYTSILLHGDPERRWRSVMHPEVESKMLSPQDLLTWMIQRFKYAAGSLDILLHDPIFHKANFKLSMAQKLMYGTTFWSYLACLWNAVFLISPIIYLFTGIPPISAYSTPFYLHFLPFFLCSELAFMFGTWGISAWDGKSSYLALFSMNLRALDTVLRGEKIKFHVTPKERQQGNFLALVKPQLWIIGLTLFGMGWGGLQLYLGNVESPSGYVINLFWGGANIAAMLPMVLAAIWRPEENGSPSAQEAS</sequence>
<comment type="pathway">
    <text evidence="2">Glycan metabolism.</text>
</comment>
<gene>
    <name evidence="10" type="ORF">PUN32_09920</name>
</gene>
<dbReference type="Proteomes" id="UP001216189">
    <property type="component" value="Unassembled WGS sequence"/>
</dbReference>
<feature type="transmembrane region" description="Helical" evidence="8">
    <location>
        <begin position="498"/>
        <end position="517"/>
    </location>
</feature>
<dbReference type="EMBL" id="JARBFT010000008">
    <property type="protein sequence ID" value="MDE1515326.1"/>
    <property type="molecule type" value="Genomic_DNA"/>
</dbReference>
<evidence type="ECO:0000256" key="7">
    <source>
        <dbReference type="ARBA" id="ARBA00023136"/>
    </source>
</evidence>
<organism evidence="10 11">
    <name type="scientific">Vibrio chanodichtyis</name>
    <dbReference type="NCBI Taxonomy" id="3027932"/>
    <lineage>
        <taxon>Bacteria</taxon>
        <taxon>Pseudomonadati</taxon>
        <taxon>Pseudomonadota</taxon>
        <taxon>Gammaproteobacteria</taxon>
        <taxon>Vibrionales</taxon>
        <taxon>Vibrionaceae</taxon>
        <taxon>Vibrio</taxon>
    </lineage>
</organism>
<dbReference type="InterPro" id="IPR001173">
    <property type="entry name" value="Glyco_trans_2-like"/>
</dbReference>
<evidence type="ECO:0000256" key="8">
    <source>
        <dbReference type="SAM" id="Phobius"/>
    </source>
</evidence>
<dbReference type="InterPro" id="IPR029044">
    <property type="entry name" value="Nucleotide-diphossugar_trans"/>
</dbReference>
<dbReference type="PANTHER" id="PTHR43867">
    <property type="entry name" value="CELLULOSE SYNTHASE CATALYTIC SUBUNIT A [UDP-FORMING]"/>
    <property type="match status" value="1"/>
</dbReference>
<keyword evidence="4 10" id="KW-0808">Transferase</keyword>
<feature type="transmembrane region" description="Helical" evidence="8">
    <location>
        <begin position="12"/>
        <end position="34"/>
    </location>
</feature>
<dbReference type="InterPro" id="IPR050321">
    <property type="entry name" value="Glycosyltr_2/OpgH_subfam"/>
</dbReference>
<keyword evidence="11" id="KW-1185">Reference proteome</keyword>
<dbReference type="CDD" id="cd06421">
    <property type="entry name" value="CESA_CelA_like"/>
    <property type="match status" value="1"/>
</dbReference>
<feature type="transmembrane region" description="Helical" evidence="8">
    <location>
        <begin position="529"/>
        <end position="549"/>
    </location>
</feature>
<name>A0ABT5V1W7_9VIBR</name>
<dbReference type="Gene3D" id="3.90.550.10">
    <property type="entry name" value="Spore Coat Polysaccharide Biosynthesis Protein SpsA, Chain A"/>
    <property type="match status" value="1"/>
</dbReference>
<proteinExistence type="predicted"/>
<comment type="caution">
    <text evidence="10">The sequence shown here is derived from an EMBL/GenBank/DDBJ whole genome shotgun (WGS) entry which is preliminary data.</text>
</comment>
<dbReference type="Pfam" id="PF00535">
    <property type="entry name" value="Glycos_transf_2"/>
    <property type="match status" value="1"/>
</dbReference>
<comment type="subcellular location">
    <subcellularLocation>
        <location evidence="1">Membrane</location>
        <topology evidence="1">Multi-pass membrane protein</topology>
    </subcellularLocation>
</comment>
<dbReference type="GO" id="GO:0016757">
    <property type="term" value="F:glycosyltransferase activity"/>
    <property type="evidence" value="ECO:0007669"/>
    <property type="project" value="UniProtKB-KW"/>
</dbReference>
<dbReference type="RefSeq" id="WP_274722957.1">
    <property type="nucleotide sequence ID" value="NZ_JARBFT010000008.1"/>
</dbReference>
<feature type="transmembrane region" description="Helical" evidence="8">
    <location>
        <begin position="425"/>
        <end position="447"/>
    </location>
</feature>
<dbReference type="SUPFAM" id="SSF53448">
    <property type="entry name" value="Nucleotide-diphospho-sugar transferases"/>
    <property type="match status" value="1"/>
</dbReference>
<reference evidence="10 11" key="1">
    <citation type="submission" date="2023-02" db="EMBL/GenBank/DDBJ databases">
        <title>Vibrio intestini sp. nov., a close relative of Vibrio cholerae isolated from the intestine of Healthy Culter dabryi.</title>
        <authorList>
            <person name="Wu N."/>
        </authorList>
    </citation>
    <scope>NUCLEOTIDE SEQUENCE [LARGE SCALE GENOMIC DNA]</scope>
    <source>
        <strain evidence="10 11">DSL-7</strain>
    </source>
</reference>
<feature type="transmembrane region" description="Helical" evidence="8">
    <location>
        <begin position="391"/>
        <end position="413"/>
    </location>
</feature>
<protein>
    <submittedName>
        <fullName evidence="10">Glycosyltransferase</fullName>
        <ecNumber evidence="10">2.4.-.-</ecNumber>
    </submittedName>
</protein>
<evidence type="ECO:0000256" key="5">
    <source>
        <dbReference type="ARBA" id="ARBA00022692"/>
    </source>
</evidence>
<evidence type="ECO:0000256" key="6">
    <source>
        <dbReference type="ARBA" id="ARBA00022989"/>
    </source>
</evidence>
<dbReference type="PANTHER" id="PTHR43867:SF2">
    <property type="entry name" value="CELLULOSE SYNTHASE CATALYTIC SUBUNIT A [UDP-FORMING]"/>
    <property type="match status" value="1"/>
</dbReference>
<evidence type="ECO:0000313" key="11">
    <source>
        <dbReference type="Proteomes" id="UP001216189"/>
    </source>
</evidence>
<keyword evidence="7 8" id="KW-0472">Membrane</keyword>
<accession>A0ABT5V1W7</accession>
<evidence type="ECO:0000313" key="10">
    <source>
        <dbReference type="EMBL" id="MDE1515326.1"/>
    </source>
</evidence>